<dbReference type="AlphaFoldDB" id="A0A543K3I5"/>
<protein>
    <submittedName>
        <fullName evidence="1">Uncharacterized protein</fullName>
    </submittedName>
</protein>
<gene>
    <name evidence="1" type="ORF">BD293_4619</name>
</gene>
<proteinExistence type="predicted"/>
<dbReference type="OrthoDB" id="7776026at2"/>
<evidence type="ECO:0000313" key="1">
    <source>
        <dbReference type="EMBL" id="TQM89595.1"/>
    </source>
</evidence>
<name>A0A543K3I5_9RHOB</name>
<comment type="caution">
    <text evidence="1">The sequence shown here is derived from an EMBL/GenBank/DDBJ whole genome shotgun (WGS) entry which is preliminary data.</text>
</comment>
<dbReference type="Proteomes" id="UP000320582">
    <property type="component" value="Unassembled WGS sequence"/>
</dbReference>
<sequence length="136" mass="15077">MGKTLLIAATCVMPIAAYAMEWERMETRGIVAHTLQGEGARLTLVCDPDNAYEYPQQYLLLEFEQDAVERQVVLESASQKVELSLIADSLLKRIAPPETWAAMLDLISSGAAFTIRTEDQSWNMTPDSQPDHGCTS</sequence>
<keyword evidence="2" id="KW-1185">Reference proteome</keyword>
<accession>A0A543K3I5</accession>
<reference evidence="1 2" key="1">
    <citation type="submission" date="2019-06" db="EMBL/GenBank/DDBJ databases">
        <title>Genomic Encyclopedia of Archaeal and Bacterial Type Strains, Phase II (KMG-II): from individual species to whole genera.</title>
        <authorList>
            <person name="Goeker M."/>
        </authorList>
    </citation>
    <scope>NUCLEOTIDE SEQUENCE [LARGE SCALE GENOMIC DNA]</scope>
    <source>
        <strain evidence="1 2">DSM 18423</strain>
    </source>
</reference>
<evidence type="ECO:0000313" key="2">
    <source>
        <dbReference type="Proteomes" id="UP000320582"/>
    </source>
</evidence>
<dbReference type="EMBL" id="VFPT01000006">
    <property type="protein sequence ID" value="TQM89595.1"/>
    <property type="molecule type" value="Genomic_DNA"/>
</dbReference>
<organism evidence="1 2">
    <name type="scientific">Roseinatronobacter monicus</name>
    <dbReference type="NCBI Taxonomy" id="393481"/>
    <lineage>
        <taxon>Bacteria</taxon>
        <taxon>Pseudomonadati</taxon>
        <taxon>Pseudomonadota</taxon>
        <taxon>Alphaproteobacteria</taxon>
        <taxon>Rhodobacterales</taxon>
        <taxon>Paracoccaceae</taxon>
        <taxon>Roseinatronobacter</taxon>
    </lineage>
</organism>
<dbReference type="RefSeq" id="WP_142085972.1">
    <property type="nucleotide sequence ID" value="NZ_VFPT01000006.1"/>
</dbReference>